<name>A0A5K7ZC22_9BACT</name>
<dbReference type="EMBL" id="AP021876">
    <property type="protein sequence ID" value="BBO79708.1"/>
    <property type="molecule type" value="Genomic_DNA"/>
</dbReference>
<dbReference type="AlphaFoldDB" id="A0A5K7ZC22"/>
<protein>
    <submittedName>
        <fullName evidence="1">Uncharacterized protein</fullName>
    </submittedName>
</protein>
<evidence type="ECO:0000313" key="1">
    <source>
        <dbReference type="EMBL" id="BBO79708.1"/>
    </source>
</evidence>
<dbReference type="KEGG" id="dov:DSCO28_02740"/>
<proteinExistence type="predicted"/>
<dbReference type="Proteomes" id="UP000425960">
    <property type="component" value="Chromosome"/>
</dbReference>
<organism evidence="1 2">
    <name type="scientific">Desulfosarcina ovata subsp. sediminis</name>
    <dbReference type="NCBI Taxonomy" id="885957"/>
    <lineage>
        <taxon>Bacteria</taxon>
        <taxon>Pseudomonadati</taxon>
        <taxon>Thermodesulfobacteriota</taxon>
        <taxon>Desulfobacteria</taxon>
        <taxon>Desulfobacterales</taxon>
        <taxon>Desulfosarcinaceae</taxon>
        <taxon>Desulfosarcina</taxon>
    </lineage>
</organism>
<evidence type="ECO:0000313" key="2">
    <source>
        <dbReference type="Proteomes" id="UP000425960"/>
    </source>
</evidence>
<accession>A0A5K7ZC22</accession>
<gene>
    <name evidence="1" type="ORF">DSCO28_02740</name>
</gene>
<reference evidence="1 2" key="1">
    <citation type="submission" date="2019-11" db="EMBL/GenBank/DDBJ databases">
        <title>Comparative genomics of hydrocarbon-degrading Desulfosarcina strains.</title>
        <authorList>
            <person name="Watanabe M."/>
            <person name="Kojima H."/>
            <person name="Fukui M."/>
        </authorList>
    </citation>
    <scope>NUCLEOTIDE SEQUENCE [LARGE SCALE GENOMIC DNA]</scope>
    <source>
        <strain evidence="1 2">28bB2T</strain>
    </source>
</reference>
<sequence length="59" mass="6410">MESPSLTWAIFDDFHGQADDAVGSELIAADETGGQVSAGVYHWSQFFSDRPLQVAQPII</sequence>